<gene>
    <name evidence="1" type="ORF">S01H4_63829</name>
</gene>
<feature type="non-terminal residue" evidence="1">
    <location>
        <position position="92"/>
    </location>
</feature>
<reference evidence="1" key="1">
    <citation type="journal article" date="2014" name="Front. Microbiol.">
        <title>High frequency of phylogenetically diverse reductive dehalogenase-homologous genes in deep subseafloor sedimentary metagenomes.</title>
        <authorList>
            <person name="Kawai M."/>
            <person name="Futagami T."/>
            <person name="Toyoda A."/>
            <person name="Takaki Y."/>
            <person name="Nishi S."/>
            <person name="Hori S."/>
            <person name="Arai W."/>
            <person name="Tsubouchi T."/>
            <person name="Morono Y."/>
            <person name="Uchiyama I."/>
            <person name="Ito T."/>
            <person name="Fujiyama A."/>
            <person name="Inagaki F."/>
            <person name="Takami H."/>
        </authorList>
    </citation>
    <scope>NUCLEOTIDE SEQUENCE</scope>
    <source>
        <strain evidence="1">Expedition CK06-06</strain>
    </source>
</reference>
<dbReference type="AlphaFoldDB" id="X1DLH3"/>
<evidence type="ECO:0000313" key="1">
    <source>
        <dbReference type="EMBL" id="GAH05859.1"/>
    </source>
</evidence>
<sequence>MCAVASASYSVEGLKRAMSDVHYANHGGLFKPDYRELLIRLYELRQENDALLPRAYQSAVLNPLIKFLEELKREPFNHLFESREDQLTREQR</sequence>
<name>X1DLH3_9ZZZZ</name>
<protein>
    <submittedName>
        <fullName evidence="1">Uncharacterized protein</fullName>
    </submittedName>
</protein>
<proteinExistence type="predicted"/>
<dbReference type="EMBL" id="BART01038515">
    <property type="protein sequence ID" value="GAH05859.1"/>
    <property type="molecule type" value="Genomic_DNA"/>
</dbReference>
<organism evidence="1">
    <name type="scientific">marine sediment metagenome</name>
    <dbReference type="NCBI Taxonomy" id="412755"/>
    <lineage>
        <taxon>unclassified sequences</taxon>
        <taxon>metagenomes</taxon>
        <taxon>ecological metagenomes</taxon>
    </lineage>
</organism>
<accession>X1DLH3</accession>
<comment type="caution">
    <text evidence="1">The sequence shown here is derived from an EMBL/GenBank/DDBJ whole genome shotgun (WGS) entry which is preliminary data.</text>
</comment>